<keyword evidence="3" id="KW-1185">Reference proteome</keyword>
<protein>
    <submittedName>
        <fullName evidence="2">Unnamed protein product</fullName>
    </submittedName>
</protein>
<sequence length="107" mass="11172">MEFSKHRQGGRGTSSAPATLSKVLTASHTDLANRSPRQPPSFRPAVRNTSGAPNPLDWTNRISPTTRRALVLEDAQRSTSVATMASNSALTSGTATPPSARGNAAMG</sequence>
<evidence type="ECO:0000313" key="2">
    <source>
        <dbReference type="EMBL" id="GMF22859.1"/>
    </source>
</evidence>
<reference evidence="2" key="1">
    <citation type="submission" date="2023-04" db="EMBL/GenBank/DDBJ databases">
        <title>Phytophthora fragariaefolia NBRC 109709.</title>
        <authorList>
            <person name="Ichikawa N."/>
            <person name="Sato H."/>
            <person name="Tonouchi N."/>
        </authorList>
    </citation>
    <scope>NUCLEOTIDE SEQUENCE</scope>
    <source>
        <strain evidence="2">NBRC 109709</strain>
    </source>
</reference>
<evidence type="ECO:0000313" key="3">
    <source>
        <dbReference type="Proteomes" id="UP001165121"/>
    </source>
</evidence>
<accession>A0A9W6WYN7</accession>
<name>A0A9W6WYN7_9STRA</name>
<dbReference type="Proteomes" id="UP001165121">
    <property type="component" value="Unassembled WGS sequence"/>
</dbReference>
<evidence type="ECO:0000256" key="1">
    <source>
        <dbReference type="SAM" id="MobiDB-lite"/>
    </source>
</evidence>
<dbReference type="AlphaFoldDB" id="A0A9W6WYN7"/>
<feature type="compositionally biased region" description="Polar residues" evidence="1">
    <location>
        <begin position="81"/>
        <end position="97"/>
    </location>
</feature>
<feature type="compositionally biased region" description="Polar residues" evidence="1">
    <location>
        <begin position="13"/>
        <end position="36"/>
    </location>
</feature>
<gene>
    <name evidence="2" type="ORF">Pfra01_000346300</name>
</gene>
<comment type="caution">
    <text evidence="2">The sequence shown here is derived from an EMBL/GenBank/DDBJ whole genome shotgun (WGS) entry which is preliminary data.</text>
</comment>
<dbReference type="EMBL" id="BSXT01000265">
    <property type="protein sequence ID" value="GMF22859.1"/>
    <property type="molecule type" value="Genomic_DNA"/>
</dbReference>
<feature type="region of interest" description="Disordered" evidence="1">
    <location>
        <begin position="1"/>
        <end position="63"/>
    </location>
</feature>
<proteinExistence type="predicted"/>
<feature type="region of interest" description="Disordered" evidence="1">
    <location>
        <begin position="81"/>
        <end position="107"/>
    </location>
</feature>
<organism evidence="2 3">
    <name type="scientific">Phytophthora fragariaefolia</name>
    <dbReference type="NCBI Taxonomy" id="1490495"/>
    <lineage>
        <taxon>Eukaryota</taxon>
        <taxon>Sar</taxon>
        <taxon>Stramenopiles</taxon>
        <taxon>Oomycota</taxon>
        <taxon>Peronosporomycetes</taxon>
        <taxon>Peronosporales</taxon>
        <taxon>Peronosporaceae</taxon>
        <taxon>Phytophthora</taxon>
    </lineage>
</organism>